<protein>
    <recommendedName>
        <fullName evidence="5">Coiled-coil domain-containing protein 86</fullName>
    </recommendedName>
</protein>
<evidence type="ECO:0000256" key="7">
    <source>
        <dbReference type="ARBA" id="ARBA00022517"/>
    </source>
</evidence>
<dbReference type="GeneTree" id="ENSGT00390000017281"/>
<feature type="compositionally biased region" description="Basic and acidic residues" evidence="14">
    <location>
        <begin position="185"/>
        <end position="197"/>
    </location>
</feature>
<evidence type="ECO:0000256" key="12">
    <source>
        <dbReference type="ARBA" id="ARBA00023242"/>
    </source>
</evidence>
<evidence type="ECO:0000256" key="10">
    <source>
        <dbReference type="ARBA" id="ARBA00022934"/>
    </source>
</evidence>
<organism evidence="15">
    <name type="scientific">Balaenoptera musculus</name>
    <name type="common">Blue whale</name>
    <dbReference type="NCBI Taxonomy" id="9771"/>
    <lineage>
        <taxon>Eukaryota</taxon>
        <taxon>Metazoa</taxon>
        <taxon>Chordata</taxon>
        <taxon>Craniata</taxon>
        <taxon>Vertebrata</taxon>
        <taxon>Euteleostomi</taxon>
        <taxon>Mammalia</taxon>
        <taxon>Eutheria</taxon>
        <taxon>Laurasiatheria</taxon>
        <taxon>Artiodactyla</taxon>
        <taxon>Whippomorpha</taxon>
        <taxon>Cetacea</taxon>
        <taxon>Mysticeti</taxon>
        <taxon>Balaenopteridae</taxon>
        <taxon>Balaenoptera</taxon>
    </lineage>
</organism>
<proteinExistence type="inferred from homology"/>
<keyword evidence="12" id="KW-0539">Nucleus</keyword>
<dbReference type="OMA" id="SGRLWKD"/>
<dbReference type="PANTHER" id="PTHR13557:SF1">
    <property type="entry name" value="COILED-COIL DOMAIN-CONTAINING PROTEIN 86"/>
    <property type="match status" value="1"/>
</dbReference>
<keyword evidence="8" id="KW-0698">rRNA processing</keyword>
<dbReference type="AlphaFoldDB" id="A0A8C0D3X1"/>
<name>A0A8C0D3X1_BALMU</name>
<comment type="function">
    <text evidence="1">Involved in nucleolar integrity and required for processing of the pre-rRNA for the 60S ribosome subunit.</text>
</comment>
<feature type="compositionally biased region" description="Basic residues" evidence="14">
    <location>
        <begin position="218"/>
        <end position="234"/>
    </location>
</feature>
<feature type="compositionally biased region" description="Basic and acidic residues" evidence="14">
    <location>
        <begin position="137"/>
        <end position="146"/>
    </location>
</feature>
<keyword evidence="7" id="KW-0690">Ribosome biogenesis</keyword>
<dbReference type="Pfam" id="PF03879">
    <property type="entry name" value="Cgr1"/>
    <property type="match status" value="1"/>
</dbReference>
<feature type="region of interest" description="Disordered" evidence="14">
    <location>
        <begin position="1"/>
        <end position="359"/>
    </location>
</feature>
<evidence type="ECO:0000256" key="14">
    <source>
        <dbReference type="SAM" id="MobiDB-lite"/>
    </source>
</evidence>
<dbReference type="InterPro" id="IPR026570">
    <property type="entry name" value="CCDC86"/>
</dbReference>
<dbReference type="PANTHER" id="PTHR13557">
    <property type="entry name" value="COILED-COIL DOMAIN-CONTAINING PROTEIN 86"/>
    <property type="match status" value="1"/>
</dbReference>
<evidence type="ECO:0000256" key="2">
    <source>
        <dbReference type="ARBA" id="ARBA00004286"/>
    </source>
</evidence>
<evidence type="ECO:0000256" key="11">
    <source>
        <dbReference type="ARBA" id="ARBA00023054"/>
    </source>
</evidence>
<dbReference type="GO" id="GO:0005730">
    <property type="term" value="C:nucleolus"/>
    <property type="evidence" value="ECO:0007669"/>
    <property type="project" value="UniProtKB-SubCell"/>
</dbReference>
<evidence type="ECO:0000256" key="9">
    <source>
        <dbReference type="ARBA" id="ARBA00022553"/>
    </source>
</evidence>
<comment type="subcellular location">
    <subcellularLocation>
        <location evidence="2">Chromosome</location>
    </subcellularLocation>
    <subcellularLocation>
        <location evidence="3">Nucleus</location>
        <location evidence="3">Nucleolus</location>
    </subcellularLocation>
</comment>
<keyword evidence="9" id="KW-0597">Phosphoprotein</keyword>
<evidence type="ECO:0000256" key="5">
    <source>
        <dbReference type="ARBA" id="ARBA00016738"/>
    </source>
</evidence>
<evidence type="ECO:0000256" key="6">
    <source>
        <dbReference type="ARBA" id="ARBA00022454"/>
    </source>
</evidence>
<sequence>MDMPRRRSRRLEGLKPESPENPTSVLRARRALVELESNPEEKREPGSPRRVRPPSLGSPRHQPETSQRYPVNGRGQAWGPPESGQSRAQGPPSVSETQAWSRPQRQPESSPESLRPQPKPSGESPKFSQDQEEADSELPKSKEEPRSGSPRHQLQPGPGPPEPYPEPGSPGDRREPSKPPPAGQLERDGLGPEKREGSSAQAPASKKPKKEEEVPKVPKGKPRSGRGWKDRSKKSVSQMVQDKALRTSWPRKMQDRQETELAKDFARHLEEEKEQRRQEKHQRCAENPKRRPENERKAEIVQAPRNPRAKQQQLRSAEKRSGTHLPTHTPPQRLFWVPLHPPDPVTQETESSSAPLFNT</sequence>
<evidence type="ECO:0000256" key="8">
    <source>
        <dbReference type="ARBA" id="ARBA00022552"/>
    </source>
</evidence>
<accession>A0A8C0D3X1</accession>
<dbReference type="InterPro" id="IPR005579">
    <property type="entry name" value="Cgr1-like"/>
</dbReference>
<evidence type="ECO:0000256" key="3">
    <source>
        <dbReference type="ARBA" id="ARBA00004604"/>
    </source>
</evidence>
<evidence type="ECO:0000256" key="4">
    <source>
        <dbReference type="ARBA" id="ARBA00007869"/>
    </source>
</evidence>
<reference evidence="15" key="1">
    <citation type="submission" date="2023-09" db="UniProtKB">
        <authorList>
            <consortium name="Ensembl"/>
        </authorList>
    </citation>
    <scope>IDENTIFICATION</scope>
</reference>
<comment type="similarity">
    <text evidence="4">Belongs to the CGR1 family.</text>
</comment>
<dbReference type="GO" id="GO:0005694">
    <property type="term" value="C:chromosome"/>
    <property type="evidence" value="ECO:0007669"/>
    <property type="project" value="UniProtKB-SubCell"/>
</dbReference>
<dbReference type="GO" id="GO:0006364">
    <property type="term" value="P:rRNA processing"/>
    <property type="evidence" value="ECO:0007669"/>
    <property type="project" value="UniProtKB-KW"/>
</dbReference>
<evidence type="ECO:0000313" key="15">
    <source>
        <dbReference type="Ensembl" id="ENSBMSP00010015351.1"/>
    </source>
</evidence>
<feature type="compositionally biased region" description="Basic and acidic residues" evidence="14">
    <location>
        <begin position="252"/>
        <end position="299"/>
    </location>
</feature>
<evidence type="ECO:0000256" key="1">
    <source>
        <dbReference type="ARBA" id="ARBA00004090"/>
    </source>
</evidence>
<feature type="compositionally biased region" description="Pro residues" evidence="14">
    <location>
        <begin position="157"/>
        <end position="168"/>
    </location>
</feature>
<comment type="function">
    <text evidence="13">Required for proper chromosome segregation during mitosis and error-free mitotic progression.</text>
</comment>
<feature type="compositionally biased region" description="Polar residues" evidence="14">
    <location>
        <begin position="346"/>
        <end position="359"/>
    </location>
</feature>
<feature type="compositionally biased region" description="Polar residues" evidence="14">
    <location>
        <begin position="83"/>
        <end position="112"/>
    </location>
</feature>
<keyword evidence="10" id="KW-0164">Citrullination</keyword>
<keyword evidence="6" id="KW-0158">Chromosome</keyword>
<evidence type="ECO:0000256" key="13">
    <source>
        <dbReference type="ARBA" id="ARBA00093307"/>
    </source>
</evidence>
<keyword evidence="11" id="KW-0175">Coiled coil</keyword>
<dbReference type="Ensembl" id="ENSBMST00010016998.1">
    <property type="protein sequence ID" value="ENSBMSP00010015351.1"/>
    <property type="gene ID" value="ENSBMSG00010011186.1"/>
</dbReference>